<name>A0A1X7KZI0_9BACT</name>
<dbReference type="Proteomes" id="UP000193355">
    <property type="component" value="Unassembled WGS sequence"/>
</dbReference>
<dbReference type="SUPFAM" id="SSF47598">
    <property type="entry name" value="Ribbon-helix-helix"/>
    <property type="match status" value="1"/>
</dbReference>
<accession>A0A1X7KZI0</accession>
<sequence length="90" mass="10179">MGAVATERLEARLTPRQDKLIRRAAEIVGTPVSRFLVEAAQEKADKVIRQNMILDLSIEAEQKILHSIENPPEPTEALKALFKKHERIPL</sequence>
<evidence type="ECO:0000313" key="3">
    <source>
        <dbReference type="EMBL" id="SMG46644.1"/>
    </source>
</evidence>
<organism evidence="3 4">
    <name type="scientific">Dethiosulfovibrio salsuginis</name>
    <dbReference type="NCBI Taxonomy" id="561720"/>
    <lineage>
        <taxon>Bacteria</taxon>
        <taxon>Thermotogati</taxon>
        <taxon>Synergistota</taxon>
        <taxon>Synergistia</taxon>
        <taxon>Synergistales</taxon>
        <taxon>Dethiosulfovibrionaceae</taxon>
        <taxon>Dethiosulfovibrio</taxon>
    </lineage>
</organism>
<comment type="similarity">
    <text evidence="2">Belongs to the TacA antitoxin family.</text>
</comment>
<reference evidence="4" key="1">
    <citation type="submission" date="2017-04" db="EMBL/GenBank/DDBJ databases">
        <authorList>
            <person name="Varghese N."/>
            <person name="Submissions S."/>
        </authorList>
    </citation>
    <scope>NUCLEOTIDE SEQUENCE [LARGE SCALE GENOMIC DNA]</scope>
    <source>
        <strain evidence="4">USBA 82</strain>
    </source>
</reference>
<dbReference type="GO" id="GO:0006355">
    <property type="term" value="P:regulation of DNA-templated transcription"/>
    <property type="evidence" value="ECO:0007669"/>
    <property type="project" value="InterPro"/>
</dbReference>
<gene>
    <name evidence="3" type="ORF">SAMN06275492_14022</name>
</gene>
<dbReference type="STRING" id="561720.SAMN06275492_14022"/>
<keyword evidence="1" id="KW-1277">Toxin-antitoxin system</keyword>
<dbReference type="InterPro" id="IPR010985">
    <property type="entry name" value="Ribbon_hlx_hlx"/>
</dbReference>
<dbReference type="OrthoDB" id="573898at2"/>
<dbReference type="Gene3D" id="1.20.5.780">
    <property type="entry name" value="Single helix bin"/>
    <property type="match status" value="1"/>
</dbReference>
<dbReference type="RefSeq" id="WP_085545476.1">
    <property type="nucleotide sequence ID" value="NZ_FXBB01000040.1"/>
</dbReference>
<protein>
    <submittedName>
        <fullName evidence="3">Uncharacterized conserved protein, DUF1778 family</fullName>
    </submittedName>
</protein>
<dbReference type="EMBL" id="FXBB01000040">
    <property type="protein sequence ID" value="SMG46644.1"/>
    <property type="molecule type" value="Genomic_DNA"/>
</dbReference>
<evidence type="ECO:0000256" key="1">
    <source>
        <dbReference type="ARBA" id="ARBA00022649"/>
    </source>
</evidence>
<dbReference type="AlphaFoldDB" id="A0A1X7KZI0"/>
<dbReference type="Pfam" id="PF08681">
    <property type="entry name" value="TacA1"/>
    <property type="match status" value="1"/>
</dbReference>
<dbReference type="PANTHER" id="PTHR35401">
    <property type="entry name" value="COPG FAMILY HELIX-TURN-HELIX PROTEIN-RELATED-RELATED"/>
    <property type="match status" value="1"/>
</dbReference>
<dbReference type="InterPro" id="IPR014795">
    <property type="entry name" value="TacA_1-like"/>
</dbReference>
<proteinExistence type="inferred from homology"/>
<evidence type="ECO:0000256" key="2">
    <source>
        <dbReference type="ARBA" id="ARBA00049988"/>
    </source>
</evidence>
<keyword evidence="4" id="KW-1185">Reference proteome</keyword>
<evidence type="ECO:0000313" key="4">
    <source>
        <dbReference type="Proteomes" id="UP000193355"/>
    </source>
</evidence>